<dbReference type="Proteomes" id="UP000694867">
    <property type="component" value="Unplaced"/>
</dbReference>
<dbReference type="GeneID" id="100905967"/>
<dbReference type="InterPro" id="IPR035992">
    <property type="entry name" value="Ricin_B-like_lectins"/>
</dbReference>
<dbReference type="KEGG" id="goe:100905967"/>
<gene>
    <name evidence="3" type="primary">LOC100905967</name>
</gene>
<reference evidence="3" key="1">
    <citation type="submission" date="2025-08" db="UniProtKB">
        <authorList>
            <consortium name="RefSeq"/>
        </authorList>
    </citation>
    <scope>IDENTIFICATION</scope>
</reference>
<proteinExistence type="predicted"/>
<keyword evidence="1" id="KW-0732">Signal</keyword>
<protein>
    <submittedName>
        <fullName evidence="3">Uncharacterized protein LOC100905967</fullName>
    </submittedName>
</protein>
<dbReference type="RefSeq" id="XP_003741980.1">
    <property type="nucleotide sequence ID" value="XM_003741932.1"/>
</dbReference>
<organism evidence="2 3">
    <name type="scientific">Galendromus occidentalis</name>
    <name type="common">western predatory mite</name>
    <dbReference type="NCBI Taxonomy" id="34638"/>
    <lineage>
        <taxon>Eukaryota</taxon>
        <taxon>Metazoa</taxon>
        <taxon>Ecdysozoa</taxon>
        <taxon>Arthropoda</taxon>
        <taxon>Chelicerata</taxon>
        <taxon>Arachnida</taxon>
        <taxon>Acari</taxon>
        <taxon>Parasitiformes</taxon>
        <taxon>Mesostigmata</taxon>
        <taxon>Gamasina</taxon>
        <taxon>Phytoseioidea</taxon>
        <taxon>Phytoseiidae</taxon>
        <taxon>Typhlodrominae</taxon>
        <taxon>Galendromus</taxon>
    </lineage>
</organism>
<dbReference type="Gene3D" id="2.80.10.50">
    <property type="match status" value="1"/>
</dbReference>
<dbReference type="AlphaFoldDB" id="A0AAJ6QS19"/>
<feature type="chain" id="PRO_5042582130" evidence="1">
    <location>
        <begin position="19"/>
        <end position="193"/>
    </location>
</feature>
<name>A0AAJ6QS19_9ACAR</name>
<dbReference type="PROSITE" id="PS50231">
    <property type="entry name" value="RICIN_B_LECTIN"/>
    <property type="match status" value="1"/>
</dbReference>
<evidence type="ECO:0000256" key="1">
    <source>
        <dbReference type="SAM" id="SignalP"/>
    </source>
</evidence>
<feature type="signal peptide" evidence="1">
    <location>
        <begin position="1"/>
        <end position="18"/>
    </location>
</feature>
<evidence type="ECO:0000313" key="3">
    <source>
        <dbReference type="RefSeq" id="XP_003741980.1"/>
    </source>
</evidence>
<sequence length="193" mass="21999">MDRRIVLLLFSQFALCHGELRDMIVAAQEAAIGLNDLTSEVVKEEVGNFIRTAYRDGCIHAGCCMGIRKEVRFSHDCPSWGWYKWSFNGPMLVAHRPFFHSCLDCKDGEDDCAIISSSCRGKHSQFWHLNSTLGLKNYRGENLFVIVNDLHPDRCVTVNEASSKLQLRPCNPPSQTQLFYITRNWIRDESGAK</sequence>
<evidence type="ECO:0000313" key="2">
    <source>
        <dbReference type="Proteomes" id="UP000694867"/>
    </source>
</evidence>
<accession>A0AAJ6QS19</accession>
<dbReference type="SUPFAM" id="SSF50370">
    <property type="entry name" value="Ricin B-like lectins"/>
    <property type="match status" value="1"/>
</dbReference>
<keyword evidence="2" id="KW-1185">Reference proteome</keyword>